<feature type="compositionally biased region" description="Basic and acidic residues" evidence="1">
    <location>
        <begin position="147"/>
        <end position="161"/>
    </location>
</feature>
<reference evidence="2 3" key="1">
    <citation type="submission" date="2023-08" db="EMBL/GenBank/DDBJ databases">
        <title>A Necator americanus chromosomal reference genome.</title>
        <authorList>
            <person name="Ilik V."/>
            <person name="Petrzelkova K.J."/>
            <person name="Pardy F."/>
            <person name="Fuh T."/>
            <person name="Niatou-Singa F.S."/>
            <person name="Gouil Q."/>
            <person name="Baker L."/>
            <person name="Ritchie M.E."/>
            <person name="Jex A.R."/>
            <person name="Gazzola D."/>
            <person name="Li H."/>
            <person name="Toshio Fujiwara R."/>
            <person name="Zhan B."/>
            <person name="Aroian R.V."/>
            <person name="Pafco B."/>
            <person name="Schwarz E.M."/>
        </authorList>
    </citation>
    <scope>NUCLEOTIDE SEQUENCE [LARGE SCALE GENOMIC DNA]</scope>
    <source>
        <strain evidence="2 3">Aroian</strain>
        <tissue evidence="2">Whole animal</tissue>
    </source>
</reference>
<dbReference type="Proteomes" id="UP001303046">
    <property type="component" value="Unassembled WGS sequence"/>
</dbReference>
<organism evidence="2 3">
    <name type="scientific">Necator americanus</name>
    <name type="common">Human hookworm</name>
    <dbReference type="NCBI Taxonomy" id="51031"/>
    <lineage>
        <taxon>Eukaryota</taxon>
        <taxon>Metazoa</taxon>
        <taxon>Ecdysozoa</taxon>
        <taxon>Nematoda</taxon>
        <taxon>Chromadorea</taxon>
        <taxon>Rhabditida</taxon>
        <taxon>Rhabditina</taxon>
        <taxon>Rhabditomorpha</taxon>
        <taxon>Strongyloidea</taxon>
        <taxon>Ancylostomatidae</taxon>
        <taxon>Bunostominae</taxon>
        <taxon>Necator</taxon>
    </lineage>
</organism>
<evidence type="ECO:0000256" key="1">
    <source>
        <dbReference type="SAM" id="MobiDB-lite"/>
    </source>
</evidence>
<sequence>MNQVKRCFELSGPVFSSPWLPVEEGLALGVAQAVEQDVCGYKHGLVAKPEQSVDMVTHTYDTRFRSRRTSAAASLSHDDTSSASLSEGSLAFGGSSQSFCNEDASSPKGYGRERDRGAARRLARREQSPVRDEEFLPRPEVLAGSHSDVDVESVEKTPSGRHDTVTLPPIFDRIRPVLYQVVSTGWGSGVILEAEDLFTVGRDRRDLHCIILDQHAVNVYDVKPSRQALSNLSAALAQSRIPRTTALENNSAYFFGAARFVFASPDTLQYPVYGLVLGLIHRRNRVTHLRAVFEGVPDAVSFTPTICDFRLDEAHEDQSLSARTRYNVSSAMRFSGPLRVSTFVVFSRCTQERLSYPCGRYAQPKKTSSGLPTERGLLKITVVSRT</sequence>
<protein>
    <submittedName>
        <fullName evidence="2">Uncharacterized protein</fullName>
    </submittedName>
</protein>
<proteinExistence type="predicted"/>
<feature type="compositionally biased region" description="Polar residues" evidence="1">
    <location>
        <begin position="94"/>
        <end position="104"/>
    </location>
</feature>
<feature type="region of interest" description="Disordered" evidence="1">
    <location>
        <begin position="67"/>
        <end position="86"/>
    </location>
</feature>
<evidence type="ECO:0000313" key="2">
    <source>
        <dbReference type="EMBL" id="KAK6739487.1"/>
    </source>
</evidence>
<evidence type="ECO:0000313" key="3">
    <source>
        <dbReference type="Proteomes" id="UP001303046"/>
    </source>
</evidence>
<feature type="compositionally biased region" description="Basic and acidic residues" evidence="1">
    <location>
        <begin position="110"/>
        <end position="137"/>
    </location>
</feature>
<name>A0ABR1CM89_NECAM</name>
<keyword evidence="3" id="KW-1185">Reference proteome</keyword>
<gene>
    <name evidence="2" type="primary">Necator_chrIII.g8911</name>
    <name evidence="2" type="ORF">RB195_008146</name>
</gene>
<accession>A0ABR1CM89</accession>
<dbReference type="EMBL" id="JAVFWL010000003">
    <property type="protein sequence ID" value="KAK6739487.1"/>
    <property type="molecule type" value="Genomic_DNA"/>
</dbReference>
<comment type="caution">
    <text evidence="2">The sequence shown here is derived from an EMBL/GenBank/DDBJ whole genome shotgun (WGS) entry which is preliminary data.</text>
</comment>
<feature type="region of interest" description="Disordered" evidence="1">
    <location>
        <begin position="93"/>
        <end position="161"/>
    </location>
</feature>